<evidence type="ECO:0000313" key="3">
    <source>
        <dbReference type="Proteomes" id="UP000020406"/>
    </source>
</evidence>
<reference evidence="2" key="2">
    <citation type="submission" date="2021-11" db="EMBL/GenBank/DDBJ databases">
        <title>Genome sequence of Xylella taiwanensis PLS432.</title>
        <authorList>
            <person name="Weng L.-W."/>
            <person name="Su C.-C."/>
            <person name="Tsai C.-W."/>
            <person name="Kuo C.-H."/>
        </authorList>
    </citation>
    <scope>NUCLEOTIDE SEQUENCE</scope>
    <source>
        <strain evidence="2">PLS432</strain>
    </source>
</reference>
<gene>
    <name evidence="1" type="ORF">AF72_08605</name>
    <name evidence="2" type="ORF">LPH55_02205</name>
</gene>
<dbReference type="AlphaFoldDB" id="Z9JII3"/>
<organism evidence="1 3">
    <name type="scientific">Xylella taiwanensis</name>
    <dbReference type="NCBI Taxonomy" id="1444770"/>
    <lineage>
        <taxon>Bacteria</taxon>
        <taxon>Pseudomonadati</taxon>
        <taxon>Pseudomonadota</taxon>
        <taxon>Gammaproteobacteria</taxon>
        <taxon>Lysobacterales</taxon>
        <taxon>Lysobacteraceae</taxon>
        <taxon>Xylella</taxon>
    </lineage>
</organism>
<evidence type="ECO:0000313" key="2">
    <source>
        <dbReference type="EMBL" id="MCD8472312.1"/>
    </source>
</evidence>
<proteinExistence type="predicted"/>
<dbReference type="GeneID" id="68901328"/>
<evidence type="ECO:0000313" key="4">
    <source>
        <dbReference type="Proteomes" id="UP001430701"/>
    </source>
</evidence>
<evidence type="ECO:0000313" key="1">
    <source>
        <dbReference type="EMBL" id="EWS77828.1"/>
    </source>
</evidence>
<name>Z9JII3_9GAMM</name>
<sequence>MLAARTLNMAAQPGYWTAVGDIGRPGKMASTTSLFIDVLHAQMHDGYLRHDEYTFLINQV</sequence>
<comment type="caution">
    <text evidence="1">The sequence shown here is derived from an EMBL/GenBank/DDBJ whole genome shotgun (WGS) entry which is preliminary data.</text>
</comment>
<dbReference type="EMBL" id="JDSQ01000013">
    <property type="protein sequence ID" value="EWS77828.1"/>
    <property type="molecule type" value="Genomic_DNA"/>
</dbReference>
<dbReference type="Proteomes" id="UP001430701">
    <property type="component" value="Unassembled WGS sequence"/>
</dbReference>
<protein>
    <submittedName>
        <fullName evidence="1">Uncharacterized protein</fullName>
    </submittedName>
</protein>
<dbReference type="PATRIC" id="fig|1444770.3.peg.2040"/>
<dbReference type="Proteomes" id="UP000020406">
    <property type="component" value="Unassembled WGS sequence"/>
</dbReference>
<dbReference type="KEGG" id="xtw:AB672_08490"/>
<dbReference type="STRING" id="1444770.AF72_08605"/>
<reference evidence="1 3" key="1">
    <citation type="journal article" date="2014" name="Genome Announc.">
        <title>Draft Genome Sequence of Xylella fastidiosa Pear Leaf Scorch Strain in Taiwan.</title>
        <authorList>
            <person name="Su C.C."/>
            <person name="Deng W.L."/>
            <person name="Jan F.J."/>
            <person name="Chang C.J."/>
            <person name="Huang H."/>
            <person name="Chen J."/>
        </authorList>
    </citation>
    <scope>NUCLEOTIDE SEQUENCE [LARGE SCALE GENOMIC DNA]</scope>
    <source>
        <strain evidence="1 3">PLS229</strain>
    </source>
</reference>
<dbReference type="EMBL" id="JAJPPU010000001">
    <property type="protein sequence ID" value="MCD8472312.1"/>
    <property type="molecule type" value="Genomic_DNA"/>
</dbReference>
<keyword evidence="4" id="KW-1185">Reference proteome</keyword>
<dbReference type="RefSeq" id="WP_038271481.1">
    <property type="nucleotide sequence ID" value="NZ_CP053627.1"/>
</dbReference>
<accession>Z9JII3</accession>